<dbReference type="Gene3D" id="3.20.20.100">
    <property type="entry name" value="NADP-dependent oxidoreductase domain"/>
    <property type="match status" value="2"/>
</dbReference>
<evidence type="ECO:0000256" key="4">
    <source>
        <dbReference type="PIRSR" id="PIRSR000097-1"/>
    </source>
</evidence>
<dbReference type="WBParaSite" id="HPLM_0000859201-mRNA-1">
    <property type="protein sequence ID" value="HPLM_0000859201-mRNA-1"/>
    <property type="gene ID" value="HPLM_0000859201"/>
</dbReference>
<dbReference type="PIRSF" id="PIRSF000097">
    <property type="entry name" value="AKR"/>
    <property type="match status" value="1"/>
</dbReference>
<evidence type="ECO:0000256" key="6">
    <source>
        <dbReference type="PIRSR" id="PIRSR000097-3"/>
    </source>
</evidence>
<dbReference type="PRINTS" id="PR00069">
    <property type="entry name" value="ALDKETRDTASE"/>
</dbReference>
<feature type="active site" description="Proton donor" evidence="4">
    <location>
        <position position="106"/>
    </location>
</feature>
<keyword evidence="9" id="KW-1185">Reference proteome</keyword>
<dbReference type="InterPro" id="IPR023210">
    <property type="entry name" value="NADP_OxRdtase_dom"/>
</dbReference>
<dbReference type="InterPro" id="IPR018170">
    <property type="entry name" value="Aldo/ket_reductase_CS"/>
</dbReference>
<evidence type="ECO:0000313" key="10">
    <source>
        <dbReference type="WBParaSite" id="HPLM_0000859201-mRNA-1"/>
    </source>
</evidence>
<dbReference type="PANTHER" id="PTHR43827">
    <property type="entry name" value="2,5-DIKETO-D-GLUCONIC ACID REDUCTASE"/>
    <property type="match status" value="1"/>
</dbReference>
<gene>
    <name evidence="8" type="ORF">HPLM_LOCUS8584</name>
</gene>
<dbReference type="SUPFAM" id="SSF51430">
    <property type="entry name" value="NAD(P)-linked oxidoreductase"/>
    <property type="match status" value="2"/>
</dbReference>
<reference evidence="8 9" key="2">
    <citation type="submission" date="2018-11" db="EMBL/GenBank/DDBJ databases">
        <authorList>
            <consortium name="Pathogen Informatics"/>
        </authorList>
    </citation>
    <scope>NUCLEOTIDE SEQUENCE [LARGE SCALE GENOMIC DNA]</scope>
    <source>
        <strain evidence="8 9">MHpl1</strain>
    </source>
</reference>
<evidence type="ECO:0000256" key="2">
    <source>
        <dbReference type="ARBA" id="ARBA00022857"/>
    </source>
</evidence>
<dbReference type="OMA" id="CAPWRTI"/>
<keyword evidence="2" id="KW-0521">NADP</keyword>
<dbReference type="Proteomes" id="UP000268014">
    <property type="component" value="Unassembled WGS sequence"/>
</dbReference>
<evidence type="ECO:0000256" key="1">
    <source>
        <dbReference type="ARBA" id="ARBA00007905"/>
    </source>
</evidence>
<evidence type="ECO:0000256" key="3">
    <source>
        <dbReference type="ARBA" id="ARBA00023002"/>
    </source>
</evidence>
<name>A0A0N4WDE3_HAEPC</name>
<evidence type="ECO:0000256" key="5">
    <source>
        <dbReference type="PIRSR" id="PIRSR000097-2"/>
    </source>
</evidence>
<keyword evidence="3" id="KW-0560">Oxidoreductase</keyword>
<dbReference type="PROSITE" id="PS00062">
    <property type="entry name" value="ALDOKETO_REDUCTASE_2"/>
    <property type="match status" value="1"/>
</dbReference>
<comment type="similarity">
    <text evidence="1">Belongs to the aldo/keto reductase family.</text>
</comment>
<evidence type="ECO:0000259" key="7">
    <source>
        <dbReference type="Pfam" id="PF00248"/>
    </source>
</evidence>
<accession>A0A0N4WDE3</accession>
<proteinExistence type="inferred from homology"/>
<feature type="domain" description="NADP-dependent oxidoreductase" evidence="7">
    <location>
        <begin position="86"/>
        <end position="315"/>
    </location>
</feature>
<dbReference type="InterPro" id="IPR036812">
    <property type="entry name" value="NAD(P)_OxRdtase_dom_sf"/>
</dbReference>
<sequence length="347" mass="38868">MSSSLQSARGGSAKLNTGFYIPLVGLGTYKVTADAVSALQNRYYVNETELQVKPTVDAALSNGYRLFDSAKLYNNEPELGTALAVKPTVDAALSNGYRLFDSAKLYNNEPELGTALAVMPTKQSHLFIPFGKESAIQELLPKHGLSRSDVFITTKIYPEKDDTSTAVRLLIKESLENFKTDYIDMVLIHYPKAISSEEKDEKNPLHRKLTYMELEKLKGEGKIRSVGVSNYEVRHLEEIKNYGKVAATYIFLEVLVVKNSWGEAYDSVVQITANLCQMMPCVNQVEYHPHFTRNELKEYCKKEGIFFQAFASLARQAPALVNDEVVVNLAKTRKTTVSVLFQLLKLS</sequence>
<evidence type="ECO:0000313" key="8">
    <source>
        <dbReference type="EMBL" id="VDO35290.1"/>
    </source>
</evidence>
<dbReference type="OrthoDB" id="416253at2759"/>
<dbReference type="STRING" id="6290.A0A0N4WDE3"/>
<dbReference type="PROSITE" id="PS00798">
    <property type="entry name" value="ALDOKETO_REDUCTASE_1"/>
    <property type="match status" value="2"/>
</dbReference>
<dbReference type="AlphaFoldDB" id="A0A0N4WDE3"/>
<dbReference type="GO" id="GO:0016616">
    <property type="term" value="F:oxidoreductase activity, acting on the CH-OH group of donors, NAD or NADP as acceptor"/>
    <property type="evidence" value="ECO:0007669"/>
    <property type="project" value="UniProtKB-ARBA"/>
</dbReference>
<reference evidence="10" key="1">
    <citation type="submission" date="2017-02" db="UniProtKB">
        <authorList>
            <consortium name="WormBaseParasite"/>
        </authorList>
    </citation>
    <scope>IDENTIFICATION</scope>
</reference>
<dbReference type="Pfam" id="PF00248">
    <property type="entry name" value="Aldo_ket_red"/>
    <property type="match status" value="1"/>
</dbReference>
<evidence type="ECO:0000313" key="9">
    <source>
        <dbReference type="Proteomes" id="UP000268014"/>
    </source>
</evidence>
<organism evidence="10">
    <name type="scientific">Haemonchus placei</name>
    <name type="common">Barber's pole worm</name>
    <dbReference type="NCBI Taxonomy" id="6290"/>
    <lineage>
        <taxon>Eukaryota</taxon>
        <taxon>Metazoa</taxon>
        <taxon>Ecdysozoa</taxon>
        <taxon>Nematoda</taxon>
        <taxon>Chromadorea</taxon>
        <taxon>Rhabditida</taxon>
        <taxon>Rhabditina</taxon>
        <taxon>Rhabditomorpha</taxon>
        <taxon>Strongyloidea</taxon>
        <taxon>Trichostrongylidae</taxon>
        <taxon>Haemonchus</taxon>
    </lineage>
</organism>
<feature type="site" description="Lowers pKa of active site Tyr" evidence="6">
    <location>
        <position position="155"/>
    </location>
</feature>
<dbReference type="PANTHER" id="PTHR43827:SF3">
    <property type="entry name" value="NADP-DEPENDENT OXIDOREDUCTASE DOMAIN-CONTAINING PROTEIN"/>
    <property type="match status" value="1"/>
</dbReference>
<feature type="binding site" evidence="5">
    <location>
        <position position="189"/>
    </location>
    <ligand>
        <name>substrate</name>
    </ligand>
</feature>
<dbReference type="EMBL" id="UZAF01016891">
    <property type="protein sequence ID" value="VDO35290.1"/>
    <property type="molecule type" value="Genomic_DNA"/>
</dbReference>
<protein>
    <submittedName>
        <fullName evidence="10">Aldo_ket_red domain-containing protein</fullName>
    </submittedName>
</protein>
<dbReference type="InterPro" id="IPR020471">
    <property type="entry name" value="AKR"/>
</dbReference>